<dbReference type="SUPFAM" id="SSF57535">
    <property type="entry name" value="Complement control module/SCR domain"/>
    <property type="match status" value="1"/>
</dbReference>
<dbReference type="EMBL" id="BFAA01013617">
    <property type="protein sequence ID" value="GCB74931.1"/>
    <property type="molecule type" value="Genomic_DNA"/>
</dbReference>
<dbReference type="SUPFAM" id="SSF50494">
    <property type="entry name" value="Trypsin-like serine proteases"/>
    <property type="match status" value="1"/>
</dbReference>
<dbReference type="FunFam" id="2.10.70.10:FF:000016">
    <property type="entry name" value="Mannan-binding lectin serine protease 1"/>
    <property type="match status" value="1"/>
</dbReference>
<proteinExistence type="predicted"/>
<dbReference type="GO" id="GO:0031638">
    <property type="term" value="P:zymogen activation"/>
    <property type="evidence" value="ECO:0007669"/>
    <property type="project" value="TreeGrafter"/>
</dbReference>
<keyword evidence="4 13" id="KW-0768">Sushi</keyword>
<dbReference type="SMART" id="SM00032">
    <property type="entry name" value="CCP"/>
    <property type="match status" value="1"/>
</dbReference>
<evidence type="ECO:0000256" key="8">
    <source>
        <dbReference type="ARBA" id="ARBA00022737"/>
    </source>
</evidence>
<evidence type="ECO:0000256" key="4">
    <source>
        <dbReference type="ARBA" id="ARBA00022659"/>
    </source>
</evidence>
<comment type="subcellular location">
    <subcellularLocation>
        <location evidence="1">Secreted</location>
    </subcellularLocation>
</comment>
<evidence type="ECO:0000313" key="19">
    <source>
        <dbReference type="Proteomes" id="UP000288216"/>
    </source>
</evidence>
<keyword evidence="11" id="KW-1015">Disulfide bond</keyword>
<dbReference type="CDD" id="cd00033">
    <property type="entry name" value="CCP"/>
    <property type="match status" value="1"/>
</dbReference>
<dbReference type="SMART" id="SM00042">
    <property type="entry name" value="CUB"/>
    <property type="match status" value="1"/>
</dbReference>
<dbReference type="STRING" id="75743.A0A401PPF8"/>
<dbReference type="PRINTS" id="PR00722">
    <property type="entry name" value="CHYMOTRYPSIN"/>
</dbReference>
<dbReference type="Gene3D" id="2.10.25.10">
    <property type="entry name" value="Laminin"/>
    <property type="match status" value="1"/>
</dbReference>
<evidence type="ECO:0008006" key="20">
    <source>
        <dbReference type="Google" id="ProtNLM"/>
    </source>
</evidence>
<dbReference type="PROSITE" id="PS50240">
    <property type="entry name" value="TRYPSIN_DOM"/>
    <property type="match status" value="1"/>
</dbReference>
<dbReference type="Pfam" id="PF00084">
    <property type="entry name" value="Sushi"/>
    <property type="match status" value="1"/>
</dbReference>
<dbReference type="InterPro" id="IPR043504">
    <property type="entry name" value="Peptidase_S1_PA_chymotrypsin"/>
</dbReference>
<evidence type="ECO:0000256" key="14">
    <source>
        <dbReference type="SAM" id="SignalP"/>
    </source>
</evidence>
<dbReference type="SUPFAM" id="SSF57196">
    <property type="entry name" value="EGF/Laminin"/>
    <property type="match status" value="1"/>
</dbReference>
<dbReference type="InterPro" id="IPR000436">
    <property type="entry name" value="Sushi_SCR_CCP_dom"/>
</dbReference>
<dbReference type="InterPro" id="IPR009003">
    <property type="entry name" value="Peptidase_S1_PA"/>
</dbReference>
<dbReference type="Gene3D" id="2.60.120.290">
    <property type="entry name" value="Spermadhesin, CUB domain"/>
    <property type="match status" value="1"/>
</dbReference>
<dbReference type="OMA" id="HENTQIC"/>
<dbReference type="PROSITE" id="PS01180">
    <property type="entry name" value="CUB"/>
    <property type="match status" value="1"/>
</dbReference>
<evidence type="ECO:0000313" key="18">
    <source>
        <dbReference type="EMBL" id="GCB74931.1"/>
    </source>
</evidence>
<dbReference type="InterPro" id="IPR001254">
    <property type="entry name" value="Trypsin_dom"/>
</dbReference>
<dbReference type="CDD" id="cd00054">
    <property type="entry name" value="EGF_CA"/>
    <property type="match status" value="1"/>
</dbReference>
<dbReference type="PANTHER" id="PTHR24255:SF38">
    <property type="entry name" value="MANNAN-BINDING LECTIN SERINE PROTEASE 1-LIKE"/>
    <property type="match status" value="1"/>
</dbReference>
<dbReference type="GO" id="GO:0030492">
    <property type="term" value="F:hemoglobin binding"/>
    <property type="evidence" value="ECO:0007669"/>
    <property type="project" value="UniProtKB-KW"/>
</dbReference>
<sequence length="510" mass="56292">MNVRLLSLWALLVLWGLIASAMADSSQSGLFGEIYLTNYQHKKTNTWDIAVPRGFALKLHFRHFDVLAFSSCKHHHVEVFADRQRLGTLCGNKTSIQLHRPSSKLTASDGHIVKLRVRCTSVGQEGRRGFSLYYEAVDIDECGLRWDMQTACGHFCHNYIGGYQCYCRKGYSVQRDKRTCKVTDCGIPDDLENGSYDYVTARNVTLLSSVIGYKCDPPYYAMAGDGNGLYTCGASGKWTNTKVGQILPYCEPVCGKPERPPSLTQRILGGIPAEEGNFPWHVYFETTVCGGALISDQWVLTSASCVEHERTMRMWAGGSDRNALAQWRLLEVEEVAPHPSFARLLGDRPRSHFDNDIALIKLKEKVKVGPTISPVCLPVRHPKYKVGVGKAGYVSGFGKTEHFAQSDALRFAVVPVAEMSRCRDHFDSAWAGLLTGNMLCAGTMGIDACAGDGGGAFVFEDPLNPNEYYVAGIVSWGVSCGAYGVYTNVLNYLEWIESTMAGKIIMPPAK</sequence>
<dbReference type="Pfam" id="PF00089">
    <property type="entry name" value="Trypsin"/>
    <property type="match status" value="1"/>
</dbReference>
<reference evidence="18 19" key="1">
    <citation type="journal article" date="2018" name="Nat. Ecol. Evol.">
        <title>Shark genomes provide insights into elasmobranch evolution and the origin of vertebrates.</title>
        <authorList>
            <person name="Hara Y"/>
            <person name="Yamaguchi K"/>
            <person name="Onimaru K"/>
            <person name="Kadota M"/>
            <person name="Koyanagi M"/>
            <person name="Keeley SD"/>
            <person name="Tatsumi K"/>
            <person name="Tanaka K"/>
            <person name="Motone F"/>
            <person name="Kageyama Y"/>
            <person name="Nozu R"/>
            <person name="Adachi N"/>
            <person name="Nishimura O"/>
            <person name="Nakagawa R"/>
            <person name="Tanegashima C"/>
            <person name="Kiyatake I"/>
            <person name="Matsumoto R"/>
            <person name="Murakumo K"/>
            <person name="Nishida K"/>
            <person name="Terakita A"/>
            <person name="Kuratani S"/>
            <person name="Sato K"/>
            <person name="Hyodo S Kuraku.S."/>
        </authorList>
    </citation>
    <scope>NUCLEOTIDE SEQUENCE [LARGE SCALE GENOMIC DNA]</scope>
</reference>
<dbReference type="GO" id="GO:0042742">
    <property type="term" value="P:defense response to bacterium"/>
    <property type="evidence" value="ECO:0007669"/>
    <property type="project" value="UniProtKB-KW"/>
</dbReference>
<name>A0A401PPF8_SCYTO</name>
<keyword evidence="3" id="KW-0245">EGF-like domain</keyword>
<dbReference type="Proteomes" id="UP000288216">
    <property type="component" value="Unassembled WGS sequence"/>
</dbReference>
<dbReference type="InterPro" id="IPR018097">
    <property type="entry name" value="EGF_Ca-bd_CS"/>
</dbReference>
<protein>
    <recommendedName>
        <fullName evidence="20">Peptidase S1 domain-containing protein</fullName>
    </recommendedName>
</protein>
<dbReference type="InterPro" id="IPR035914">
    <property type="entry name" value="Sperma_CUB_dom_sf"/>
</dbReference>
<dbReference type="InterPro" id="IPR000859">
    <property type="entry name" value="CUB_dom"/>
</dbReference>
<dbReference type="SUPFAM" id="SSF49854">
    <property type="entry name" value="Spermadhesin, CUB domain"/>
    <property type="match status" value="1"/>
</dbReference>
<dbReference type="GO" id="GO:0072562">
    <property type="term" value="C:blood microparticle"/>
    <property type="evidence" value="ECO:0007669"/>
    <property type="project" value="TreeGrafter"/>
</dbReference>
<dbReference type="Gene3D" id="2.10.70.10">
    <property type="entry name" value="Complement Module, domain 1"/>
    <property type="match status" value="1"/>
</dbReference>
<evidence type="ECO:0000256" key="3">
    <source>
        <dbReference type="ARBA" id="ARBA00022536"/>
    </source>
</evidence>
<evidence type="ECO:0000256" key="5">
    <source>
        <dbReference type="ARBA" id="ARBA00022670"/>
    </source>
</evidence>
<evidence type="ECO:0000256" key="10">
    <source>
        <dbReference type="ARBA" id="ARBA00022825"/>
    </source>
</evidence>
<keyword evidence="6" id="KW-0479">Metal-binding</keyword>
<evidence type="ECO:0000259" key="17">
    <source>
        <dbReference type="PROSITE" id="PS50923"/>
    </source>
</evidence>
<gene>
    <name evidence="18" type="ORF">scyTo_0018921</name>
</gene>
<dbReference type="GO" id="GO:0006953">
    <property type="term" value="P:acute-phase response"/>
    <property type="evidence" value="ECO:0007669"/>
    <property type="project" value="UniProtKB-KW"/>
</dbReference>
<dbReference type="OrthoDB" id="9985152at2759"/>
<keyword evidence="12" id="KW-0325">Glycoprotein</keyword>
<feature type="signal peptide" evidence="14">
    <location>
        <begin position="1"/>
        <end position="23"/>
    </location>
</feature>
<dbReference type="GO" id="GO:0016209">
    <property type="term" value="F:antioxidant activity"/>
    <property type="evidence" value="ECO:0007669"/>
    <property type="project" value="UniProtKB-KW"/>
</dbReference>
<dbReference type="CDD" id="cd00041">
    <property type="entry name" value="CUB"/>
    <property type="match status" value="1"/>
</dbReference>
<dbReference type="SMART" id="SM00020">
    <property type="entry name" value="Tryp_SPc"/>
    <property type="match status" value="1"/>
</dbReference>
<evidence type="ECO:0000256" key="6">
    <source>
        <dbReference type="ARBA" id="ARBA00022723"/>
    </source>
</evidence>
<dbReference type="PROSITE" id="PS50923">
    <property type="entry name" value="SUSHI"/>
    <property type="match status" value="1"/>
</dbReference>
<dbReference type="PROSITE" id="PS01186">
    <property type="entry name" value="EGF_2"/>
    <property type="match status" value="1"/>
</dbReference>
<keyword evidence="8" id="KW-0677">Repeat</keyword>
<evidence type="ECO:0000256" key="2">
    <source>
        <dbReference type="ARBA" id="ARBA00022525"/>
    </source>
</evidence>
<dbReference type="CDD" id="cd00190">
    <property type="entry name" value="Tryp_SPc"/>
    <property type="match status" value="1"/>
</dbReference>
<dbReference type="InterPro" id="IPR001881">
    <property type="entry name" value="EGF-like_Ca-bd_dom"/>
</dbReference>
<dbReference type="InterPro" id="IPR000742">
    <property type="entry name" value="EGF"/>
</dbReference>
<dbReference type="InterPro" id="IPR001314">
    <property type="entry name" value="Peptidase_S1A"/>
</dbReference>
<dbReference type="Pfam" id="PF00431">
    <property type="entry name" value="CUB"/>
    <property type="match status" value="1"/>
</dbReference>
<dbReference type="FunFam" id="2.40.10.10:FF:000054">
    <property type="entry name" value="Complement C1r subcomponent"/>
    <property type="match status" value="1"/>
</dbReference>
<keyword evidence="9" id="KW-0378">Hydrolase</keyword>
<keyword evidence="5" id="KW-0645">Protease</keyword>
<feature type="domain" description="Sushi" evidence="17">
    <location>
        <begin position="183"/>
        <end position="252"/>
    </location>
</feature>
<comment type="caution">
    <text evidence="18">The sequence shown here is derived from an EMBL/GenBank/DDBJ whole genome shotgun (WGS) entry which is preliminary data.</text>
</comment>
<evidence type="ECO:0000256" key="1">
    <source>
        <dbReference type="ARBA" id="ARBA00004613"/>
    </source>
</evidence>
<accession>A0A401PPF8</accession>
<evidence type="ECO:0000256" key="9">
    <source>
        <dbReference type="ARBA" id="ARBA00022801"/>
    </source>
</evidence>
<dbReference type="SMART" id="SM00179">
    <property type="entry name" value="EGF_CA"/>
    <property type="match status" value="1"/>
</dbReference>
<evidence type="ECO:0000256" key="12">
    <source>
        <dbReference type="ARBA" id="ARBA00023180"/>
    </source>
</evidence>
<feature type="domain" description="Peptidase S1" evidence="16">
    <location>
        <begin position="267"/>
        <end position="501"/>
    </location>
</feature>
<keyword evidence="2" id="KW-0964">Secreted</keyword>
<evidence type="ECO:0000256" key="7">
    <source>
        <dbReference type="ARBA" id="ARBA00022729"/>
    </source>
</evidence>
<feature type="chain" id="PRO_5019205265" description="Peptidase S1 domain-containing protein" evidence="14">
    <location>
        <begin position="24"/>
        <end position="510"/>
    </location>
</feature>
<dbReference type="PROSITE" id="PS01187">
    <property type="entry name" value="EGF_CA"/>
    <property type="match status" value="1"/>
</dbReference>
<dbReference type="InterPro" id="IPR035976">
    <property type="entry name" value="Sushi/SCR/CCP_sf"/>
</dbReference>
<evidence type="ECO:0000256" key="11">
    <source>
        <dbReference type="ARBA" id="ARBA00023157"/>
    </source>
</evidence>
<dbReference type="PANTHER" id="PTHR24255">
    <property type="entry name" value="COMPLEMENT COMPONENT 1, S SUBCOMPONENT-RELATED"/>
    <property type="match status" value="1"/>
</dbReference>
<keyword evidence="10" id="KW-0720">Serine protease</keyword>
<dbReference type="Gene3D" id="2.40.10.10">
    <property type="entry name" value="Trypsin-like serine proteases"/>
    <property type="match status" value="2"/>
</dbReference>
<organism evidence="18 19">
    <name type="scientific">Scyliorhinus torazame</name>
    <name type="common">Cloudy catshark</name>
    <name type="synonym">Catulus torazame</name>
    <dbReference type="NCBI Taxonomy" id="75743"/>
    <lineage>
        <taxon>Eukaryota</taxon>
        <taxon>Metazoa</taxon>
        <taxon>Chordata</taxon>
        <taxon>Craniata</taxon>
        <taxon>Vertebrata</taxon>
        <taxon>Chondrichthyes</taxon>
        <taxon>Elasmobranchii</taxon>
        <taxon>Galeomorphii</taxon>
        <taxon>Galeoidea</taxon>
        <taxon>Carcharhiniformes</taxon>
        <taxon>Scyliorhinidae</taxon>
        <taxon>Scyliorhinus</taxon>
    </lineage>
</organism>
<dbReference type="GO" id="GO:0004252">
    <property type="term" value="F:serine-type endopeptidase activity"/>
    <property type="evidence" value="ECO:0007669"/>
    <property type="project" value="InterPro"/>
</dbReference>
<feature type="domain" description="CUB" evidence="15">
    <location>
        <begin position="19"/>
        <end position="137"/>
    </location>
</feature>
<evidence type="ECO:0000259" key="16">
    <source>
        <dbReference type="PROSITE" id="PS50240"/>
    </source>
</evidence>
<dbReference type="FunFam" id="2.10.25.10:FF:000059">
    <property type="entry name" value="Mannan-binding lectin serine protease 1"/>
    <property type="match status" value="1"/>
</dbReference>
<dbReference type="Pfam" id="PF07645">
    <property type="entry name" value="EGF_CA"/>
    <property type="match status" value="1"/>
</dbReference>
<dbReference type="InterPro" id="IPR049883">
    <property type="entry name" value="NOTCH1_EGF-like"/>
</dbReference>
<evidence type="ECO:0000259" key="15">
    <source>
        <dbReference type="PROSITE" id="PS01180"/>
    </source>
</evidence>
<evidence type="ECO:0000256" key="13">
    <source>
        <dbReference type="PROSITE-ProRule" id="PRU00302"/>
    </source>
</evidence>
<comment type="caution">
    <text evidence="13">Lacks conserved residue(s) required for the propagation of feature annotation.</text>
</comment>
<keyword evidence="7 14" id="KW-0732">Signal</keyword>
<dbReference type="AlphaFoldDB" id="A0A401PPF8"/>
<keyword evidence="19" id="KW-1185">Reference proteome</keyword>
<dbReference type="GO" id="GO:0005509">
    <property type="term" value="F:calcium ion binding"/>
    <property type="evidence" value="ECO:0007669"/>
    <property type="project" value="InterPro"/>
</dbReference>